<keyword evidence="6" id="KW-1185">Reference proteome</keyword>
<dbReference type="AlphaFoldDB" id="A0A2Z3GVL7"/>
<keyword evidence="1" id="KW-0677">Repeat</keyword>
<name>A0A2Z3GVL7_9BACT</name>
<dbReference type="InterPro" id="IPR050663">
    <property type="entry name" value="Ankyrin-SOCS_Box"/>
</dbReference>
<evidence type="ECO:0000313" key="5">
    <source>
        <dbReference type="EMBL" id="AWM35687.1"/>
    </source>
</evidence>
<dbReference type="PROSITE" id="PS50297">
    <property type="entry name" value="ANK_REP_REGION"/>
    <property type="match status" value="2"/>
</dbReference>
<evidence type="ECO:0000313" key="6">
    <source>
        <dbReference type="Proteomes" id="UP000245802"/>
    </source>
</evidence>
<dbReference type="SMART" id="SM00248">
    <property type="entry name" value="ANK"/>
    <property type="match status" value="5"/>
</dbReference>
<proteinExistence type="predicted"/>
<dbReference type="Gene3D" id="1.25.40.20">
    <property type="entry name" value="Ankyrin repeat-containing domain"/>
    <property type="match status" value="2"/>
</dbReference>
<keyword evidence="4" id="KW-0732">Signal</keyword>
<dbReference type="GO" id="GO:0045944">
    <property type="term" value="P:positive regulation of transcription by RNA polymerase II"/>
    <property type="evidence" value="ECO:0007669"/>
    <property type="project" value="TreeGrafter"/>
</dbReference>
<evidence type="ECO:0000256" key="3">
    <source>
        <dbReference type="PROSITE-ProRule" id="PRU00023"/>
    </source>
</evidence>
<dbReference type="EMBL" id="CP025958">
    <property type="protein sequence ID" value="AWM35687.1"/>
    <property type="molecule type" value="Genomic_DNA"/>
</dbReference>
<feature type="repeat" description="ANK" evidence="3">
    <location>
        <begin position="66"/>
        <end position="98"/>
    </location>
</feature>
<dbReference type="PANTHER" id="PTHR24193">
    <property type="entry name" value="ANKYRIN REPEAT PROTEIN"/>
    <property type="match status" value="1"/>
</dbReference>
<protein>
    <submittedName>
        <fullName evidence="5">Uncharacterized protein</fullName>
    </submittedName>
</protein>
<dbReference type="Pfam" id="PF13637">
    <property type="entry name" value="Ank_4"/>
    <property type="match status" value="1"/>
</dbReference>
<accession>A0A2Z3GVL7</accession>
<evidence type="ECO:0000256" key="2">
    <source>
        <dbReference type="ARBA" id="ARBA00023043"/>
    </source>
</evidence>
<dbReference type="Pfam" id="PF12796">
    <property type="entry name" value="Ank_2"/>
    <property type="match status" value="2"/>
</dbReference>
<feature type="chain" id="PRO_5016424645" evidence="4">
    <location>
        <begin position="23"/>
        <end position="296"/>
    </location>
</feature>
<feature type="repeat" description="ANK" evidence="3">
    <location>
        <begin position="192"/>
        <end position="224"/>
    </location>
</feature>
<dbReference type="OrthoDB" id="6692170at2"/>
<sequence>MRTASLLLIGCLCLVGAGGASRAEEPKRTDPAVLKALHTTFADGKDDAILKLVKQNPSLVHDADESDCTALHYAARYGRVETAKWLIDQKADVNSVSYNRYTPMHVVSNAAVAKLLIKAGADLNRKDAWGNTPLQRAAEDEHADVAEAVLASGVALDLRSAIMLKKRDAVKKMLKDDPKLARRPSEGSNLWGSITPLGLAAGRKDKEIVQLLLDAGADVNEGTFMPNAGGEATALTNAVWAGDKEIVKLLLARGAKTDVTGGKFYPNILDYARKHSSQEIVESLEKAGAKVSGQRK</sequence>
<dbReference type="RefSeq" id="WP_010037110.1">
    <property type="nucleotide sequence ID" value="NZ_CP025958.1"/>
</dbReference>
<feature type="repeat" description="ANK" evidence="3">
    <location>
        <begin position="129"/>
        <end position="161"/>
    </location>
</feature>
<feature type="repeat" description="ANK" evidence="3">
    <location>
        <begin position="230"/>
        <end position="262"/>
    </location>
</feature>
<dbReference type="KEGG" id="gog:C1280_00715"/>
<organism evidence="5 6">
    <name type="scientific">Gemmata obscuriglobus</name>
    <dbReference type="NCBI Taxonomy" id="114"/>
    <lineage>
        <taxon>Bacteria</taxon>
        <taxon>Pseudomonadati</taxon>
        <taxon>Planctomycetota</taxon>
        <taxon>Planctomycetia</taxon>
        <taxon>Gemmatales</taxon>
        <taxon>Gemmataceae</taxon>
        <taxon>Gemmata</taxon>
    </lineage>
</organism>
<evidence type="ECO:0000256" key="1">
    <source>
        <dbReference type="ARBA" id="ARBA00022737"/>
    </source>
</evidence>
<dbReference type="PRINTS" id="PR01415">
    <property type="entry name" value="ANKYRIN"/>
</dbReference>
<keyword evidence="2 3" id="KW-0040">ANK repeat</keyword>
<dbReference type="InterPro" id="IPR036770">
    <property type="entry name" value="Ankyrin_rpt-contain_sf"/>
</dbReference>
<dbReference type="Proteomes" id="UP000245802">
    <property type="component" value="Chromosome"/>
</dbReference>
<evidence type="ECO:0000256" key="4">
    <source>
        <dbReference type="SAM" id="SignalP"/>
    </source>
</evidence>
<dbReference type="SUPFAM" id="SSF48403">
    <property type="entry name" value="Ankyrin repeat"/>
    <property type="match status" value="1"/>
</dbReference>
<dbReference type="InterPro" id="IPR002110">
    <property type="entry name" value="Ankyrin_rpt"/>
</dbReference>
<gene>
    <name evidence="5" type="ORF">C1280_00715</name>
</gene>
<reference evidence="5 6" key="1">
    <citation type="submission" date="2018-01" db="EMBL/GenBank/DDBJ databases">
        <title>G. obscuriglobus.</title>
        <authorList>
            <person name="Franke J."/>
            <person name="Blomberg W."/>
            <person name="Selmecki A."/>
        </authorList>
    </citation>
    <scope>NUCLEOTIDE SEQUENCE [LARGE SCALE GENOMIC DNA]</scope>
    <source>
        <strain evidence="5 6">DSM 5831</strain>
    </source>
</reference>
<dbReference type="PROSITE" id="PS50088">
    <property type="entry name" value="ANK_REPEAT"/>
    <property type="match status" value="4"/>
</dbReference>
<dbReference type="PANTHER" id="PTHR24193:SF121">
    <property type="entry name" value="ADA2A-CONTAINING COMPLEX COMPONENT 3, ISOFORM D"/>
    <property type="match status" value="1"/>
</dbReference>
<dbReference type="GO" id="GO:0000976">
    <property type="term" value="F:transcription cis-regulatory region binding"/>
    <property type="evidence" value="ECO:0007669"/>
    <property type="project" value="TreeGrafter"/>
</dbReference>
<feature type="signal peptide" evidence="4">
    <location>
        <begin position="1"/>
        <end position="22"/>
    </location>
</feature>